<dbReference type="EMBL" id="KP217042">
    <property type="protein sequence ID" value="AJC97797.1"/>
    <property type="molecule type" value="Genomic_RNA"/>
</dbReference>
<evidence type="ECO:0000313" key="1">
    <source>
        <dbReference type="EMBL" id="AJC97797.1"/>
    </source>
</evidence>
<sequence length="253" mass="28499">MHGLDDAQYHQQKAYNKRISEFRSSSNSGINVTVVLKYTNGVVQVFNWQGTEVIAGSLNRQLMKFPNYMNPDKYGRTEWPGEGTEHQHGLIRSNGGNGSYDIGAGDPYAMQFIVQGSVDWNATRLRFFGPDGSRWMPDDQGGASVRAGLLNAAEDIINSKMQPLYFCDRMAGKSYYVRFDDKYAPRFPTIGFEVYRYRVGATNEMGGESARTAVASIISFPQFTTAFVNEKVAVENFFQPRELVYQNSYGYTV</sequence>
<reference evidence="1" key="1">
    <citation type="submission" date="2014-12" db="EMBL/GenBank/DDBJ databases">
        <title>In search of pathogens: transcriptome-based identification of viral pathogens from the pine processionary moth (Thaumatopoea pityocampa).</title>
        <authorList>
            <person name="Jakubowska A.K."/>
            <person name="Nalcacioglu R."/>
            <person name="Millan-Leiva A."/>
            <person name="Sanz-Carbonell A."/>
            <person name="Muratoglu H."/>
            <person name="Herrero S."/>
            <person name="Demirbag Z."/>
        </authorList>
    </citation>
    <scope>NUCLEOTIDE SEQUENCE</scope>
</reference>
<protein>
    <submittedName>
        <fullName evidence="1">Polyhedrin</fullName>
    </submittedName>
</protein>
<accession>A0A0B4UDB6</accession>
<organism evidence="1">
    <name type="scientific">Thaumetopoea pityocampa cypovirus 5</name>
    <dbReference type="NCBI Taxonomy" id="1591445"/>
    <lineage>
        <taxon>Viruses</taxon>
        <taxon>Riboviria</taxon>
        <taxon>Orthornavirae</taxon>
        <taxon>Duplornaviricota</taxon>
        <taxon>Resentoviricetes</taxon>
        <taxon>Reovirales</taxon>
        <taxon>Spinareoviridae</taxon>
        <taxon>Cypovirus</taxon>
    </lineage>
</organism>
<name>A0A0B4UDB6_9REOV</name>
<proteinExistence type="predicted"/>